<dbReference type="Pfam" id="PF00044">
    <property type="entry name" value="Gp_dh_N"/>
    <property type="match status" value="1"/>
</dbReference>
<feature type="binding site" evidence="4">
    <location>
        <position position="234"/>
    </location>
    <ligand>
        <name>D-glyceraldehyde 3-phosphate</name>
        <dbReference type="ChEBI" id="CHEBI:59776"/>
    </ligand>
</feature>
<accession>A0A9D8KH65</accession>
<organism evidence="10 11">
    <name type="scientific">Candidatus Zymogenus saltonus</name>
    <dbReference type="NCBI Taxonomy" id="2844893"/>
    <lineage>
        <taxon>Bacteria</taxon>
        <taxon>Deltaproteobacteria</taxon>
        <taxon>Candidatus Zymogenia</taxon>
        <taxon>Candidatus Zymogeniales</taxon>
        <taxon>Candidatus Zymogenaceae</taxon>
        <taxon>Candidatus Zymogenus</taxon>
    </lineage>
</organism>
<dbReference type="NCBIfam" id="TIGR01534">
    <property type="entry name" value="GAPDH-I"/>
    <property type="match status" value="1"/>
</dbReference>
<evidence type="ECO:0000256" key="4">
    <source>
        <dbReference type="PIRSR" id="PIRSR000149-2"/>
    </source>
</evidence>
<dbReference type="GO" id="GO:0016620">
    <property type="term" value="F:oxidoreductase activity, acting on the aldehyde or oxo group of donors, NAD or NADP as acceptor"/>
    <property type="evidence" value="ECO:0007669"/>
    <property type="project" value="InterPro"/>
</dbReference>
<reference evidence="10" key="1">
    <citation type="journal article" date="2021" name="Environ. Microbiol.">
        <title>Genomic characterization of three novel Desulfobacterota classes expand the metabolic and phylogenetic diversity of the phylum.</title>
        <authorList>
            <person name="Murphy C.L."/>
            <person name="Biggerstaff J."/>
            <person name="Eichhorn A."/>
            <person name="Ewing E."/>
            <person name="Shahan R."/>
            <person name="Soriano D."/>
            <person name="Stewart S."/>
            <person name="VanMol K."/>
            <person name="Walker R."/>
            <person name="Walters P."/>
            <person name="Elshahed M.S."/>
            <person name="Youssef N.H."/>
        </authorList>
    </citation>
    <scope>NUCLEOTIDE SEQUENCE</scope>
    <source>
        <strain evidence="10">Zod_Metabat.24</strain>
    </source>
</reference>
<dbReference type="Gene3D" id="3.40.50.720">
    <property type="entry name" value="NAD(P)-binding Rossmann-like Domain"/>
    <property type="match status" value="1"/>
</dbReference>
<dbReference type="PIRSF" id="PIRSF000149">
    <property type="entry name" value="GAP_DH"/>
    <property type="match status" value="1"/>
</dbReference>
<evidence type="ECO:0000259" key="9">
    <source>
        <dbReference type="SMART" id="SM00846"/>
    </source>
</evidence>
<dbReference type="InterPro" id="IPR020831">
    <property type="entry name" value="GlycerAld/Erythrose_P_DH"/>
</dbReference>
<feature type="site" description="Activates thiol group during catalysis" evidence="6">
    <location>
        <position position="180"/>
    </location>
</feature>
<evidence type="ECO:0000256" key="7">
    <source>
        <dbReference type="RuleBase" id="RU000397"/>
    </source>
</evidence>
<dbReference type="SMART" id="SM00846">
    <property type="entry name" value="Gp_dh_N"/>
    <property type="match status" value="1"/>
</dbReference>
<dbReference type="InterPro" id="IPR036291">
    <property type="entry name" value="NAD(P)-bd_dom_sf"/>
</dbReference>
<proteinExistence type="inferred from homology"/>
<dbReference type="PROSITE" id="PS00071">
    <property type="entry name" value="GAPDH"/>
    <property type="match status" value="1"/>
</dbReference>
<reference evidence="10" key="2">
    <citation type="submission" date="2021-01" db="EMBL/GenBank/DDBJ databases">
        <authorList>
            <person name="Hahn C.R."/>
            <person name="Youssef N.H."/>
            <person name="Elshahed M."/>
        </authorList>
    </citation>
    <scope>NUCLEOTIDE SEQUENCE</scope>
    <source>
        <strain evidence="10">Zod_Metabat.24</strain>
    </source>
</reference>
<gene>
    <name evidence="10" type="primary">gap</name>
    <name evidence="10" type="ORF">JW984_12255</name>
</gene>
<dbReference type="SUPFAM" id="SSF51735">
    <property type="entry name" value="NAD(P)-binding Rossmann-fold domains"/>
    <property type="match status" value="1"/>
</dbReference>
<dbReference type="GO" id="GO:0051287">
    <property type="term" value="F:NAD binding"/>
    <property type="evidence" value="ECO:0007669"/>
    <property type="project" value="InterPro"/>
</dbReference>
<feature type="binding site" evidence="4">
    <location>
        <position position="183"/>
    </location>
    <ligand>
        <name>D-glyceraldehyde 3-phosphate</name>
        <dbReference type="ChEBI" id="CHEBI:59776"/>
    </ligand>
</feature>
<dbReference type="EMBL" id="JAFGIX010000060">
    <property type="protein sequence ID" value="MBN1573960.1"/>
    <property type="molecule type" value="Genomic_DNA"/>
</dbReference>
<dbReference type="FunFam" id="3.30.360.10:FF:000002">
    <property type="entry name" value="Glyceraldehyde-3-phosphate dehydrogenase"/>
    <property type="match status" value="1"/>
</dbReference>
<keyword evidence="2 8" id="KW-0560">Oxidoreductase</keyword>
<feature type="binding site" evidence="4">
    <location>
        <begin position="211"/>
        <end position="212"/>
    </location>
    <ligand>
        <name>D-glyceraldehyde 3-phosphate</name>
        <dbReference type="ChEBI" id="CHEBI:59776"/>
    </ligand>
</feature>
<keyword evidence="5" id="KW-0520">NAD</keyword>
<comment type="similarity">
    <text evidence="1 7">Belongs to the glyceraldehyde-3-phosphate dehydrogenase family.</text>
</comment>
<dbReference type="PRINTS" id="PR00078">
    <property type="entry name" value="G3PDHDRGNASE"/>
</dbReference>
<feature type="active site" description="Nucleophile" evidence="3">
    <location>
        <position position="153"/>
    </location>
</feature>
<dbReference type="AlphaFoldDB" id="A0A9D8KH65"/>
<dbReference type="InterPro" id="IPR020828">
    <property type="entry name" value="GlycerAld_3-P_DH_NAD(P)-bd"/>
</dbReference>
<evidence type="ECO:0000256" key="5">
    <source>
        <dbReference type="PIRSR" id="PIRSR000149-3"/>
    </source>
</evidence>
<evidence type="ECO:0000313" key="11">
    <source>
        <dbReference type="Proteomes" id="UP000809273"/>
    </source>
</evidence>
<evidence type="ECO:0000313" key="10">
    <source>
        <dbReference type="EMBL" id="MBN1573960.1"/>
    </source>
</evidence>
<keyword evidence="5" id="KW-0547">Nucleotide-binding</keyword>
<dbReference type="SUPFAM" id="SSF55347">
    <property type="entry name" value="Glyceraldehyde-3-phosphate dehydrogenase-like, C-terminal domain"/>
    <property type="match status" value="1"/>
</dbReference>
<dbReference type="InterPro" id="IPR020830">
    <property type="entry name" value="GlycerAld_3-P_DH_AS"/>
</dbReference>
<evidence type="ECO:0000256" key="6">
    <source>
        <dbReference type="PIRSR" id="PIRSR000149-4"/>
    </source>
</evidence>
<dbReference type="CDD" id="cd18126">
    <property type="entry name" value="GAPDH_I_C"/>
    <property type="match status" value="1"/>
</dbReference>
<dbReference type="Proteomes" id="UP000809273">
    <property type="component" value="Unassembled WGS sequence"/>
</dbReference>
<name>A0A9D8KH65_9DELT</name>
<dbReference type="EC" id="1.2.1.-" evidence="8"/>
<dbReference type="Gene3D" id="3.30.360.10">
    <property type="entry name" value="Dihydrodipicolinate Reductase, domain 2"/>
    <property type="match status" value="1"/>
</dbReference>
<evidence type="ECO:0000256" key="2">
    <source>
        <dbReference type="ARBA" id="ARBA00023002"/>
    </source>
</evidence>
<dbReference type="GO" id="GO:0006006">
    <property type="term" value="P:glucose metabolic process"/>
    <property type="evidence" value="ECO:0007669"/>
    <property type="project" value="InterPro"/>
</dbReference>
<evidence type="ECO:0000256" key="1">
    <source>
        <dbReference type="ARBA" id="ARBA00007406"/>
    </source>
</evidence>
<feature type="binding site" evidence="4">
    <location>
        <begin position="152"/>
        <end position="154"/>
    </location>
    <ligand>
        <name>D-glyceraldehyde 3-phosphate</name>
        <dbReference type="ChEBI" id="CHEBI:59776"/>
    </ligand>
</feature>
<dbReference type="InterPro" id="IPR020829">
    <property type="entry name" value="GlycerAld_3-P_DH_cat"/>
</dbReference>
<dbReference type="InterPro" id="IPR006424">
    <property type="entry name" value="Glyceraldehyde-3-P_DH_1"/>
</dbReference>
<feature type="binding site" evidence="5">
    <location>
        <position position="316"/>
    </location>
    <ligand>
        <name>NAD(+)</name>
        <dbReference type="ChEBI" id="CHEBI:57540"/>
    </ligand>
</feature>
<dbReference type="Pfam" id="PF02800">
    <property type="entry name" value="Gp_dh_C"/>
    <property type="match status" value="1"/>
</dbReference>
<evidence type="ECO:0000256" key="8">
    <source>
        <dbReference type="RuleBase" id="RU361160"/>
    </source>
</evidence>
<feature type="domain" description="Glyceraldehyde 3-phosphate dehydrogenase NAD(P) binding" evidence="9">
    <location>
        <begin position="3"/>
        <end position="153"/>
    </location>
</feature>
<evidence type="ECO:0000256" key="3">
    <source>
        <dbReference type="PIRSR" id="PIRSR000149-1"/>
    </source>
</evidence>
<dbReference type="CDD" id="cd05214">
    <property type="entry name" value="GAPDH_I_N"/>
    <property type="match status" value="1"/>
</dbReference>
<dbReference type="FunFam" id="3.40.50.720:FF:000001">
    <property type="entry name" value="Glyceraldehyde-3-phosphate dehydrogenase"/>
    <property type="match status" value="1"/>
</dbReference>
<dbReference type="PANTHER" id="PTHR43148">
    <property type="entry name" value="GLYCERALDEHYDE-3-PHOSPHATE DEHYDROGENASE 2"/>
    <property type="match status" value="1"/>
</dbReference>
<sequence length="335" mass="36238">MNLKVGINGFGRVGRYCLRVILERKNIDVVAVNSRAESRILAHLLKYDSIHGVYDKDIKYDDNSITVDGKKIAIVRETGDLAKIGWGDLGADIVLESTGKFRKRSEAEGHLAGGAKKVLIAAPGKNVDATLVIGVNEDTYDPKSHHVISNASCTTNCLAPIVKILNDSFGIERGLMTTVHSYTMDQRLLDGSHKDLRRARAAALSIVPTTTGAAAAVSLVIPELSGKLDGMALRVPTPNVSLVDFTAQLKKTADVNEINSAVKKAADGKMKGIVKYTEEELVSIDYQSSPYSSIFDAKLTSAIEGGLIKVIAWYDNESGYSERLVDLTSYVGERL</sequence>
<protein>
    <recommendedName>
        <fullName evidence="8">Glyceraldehyde-3-phosphate dehydrogenase</fullName>
        <ecNumber evidence="8">1.2.1.-</ecNumber>
    </recommendedName>
</protein>
<dbReference type="GO" id="GO:0050661">
    <property type="term" value="F:NADP binding"/>
    <property type="evidence" value="ECO:0007669"/>
    <property type="project" value="InterPro"/>
</dbReference>
<comment type="caution">
    <text evidence="10">The sequence shown here is derived from an EMBL/GenBank/DDBJ whole genome shotgun (WGS) entry which is preliminary data.</text>
</comment>